<dbReference type="PROSITE" id="PS00149">
    <property type="entry name" value="SULFATASE_2"/>
    <property type="match status" value="1"/>
</dbReference>
<dbReference type="SUPFAM" id="SSF53649">
    <property type="entry name" value="Alkaline phosphatase-like"/>
    <property type="match status" value="1"/>
</dbReference>
<evidence type="ECO:0000313" key="8">
    <source>
        <dbReference type="Proteomes" id="UP000199513"/>
    </source>
</evidence>
<keyword evidence="4" id="KW-0106">Calcium</keyword>
<dbReference type="EMBL" id="FONY01000014">
    <property type="protein sequence ID" value="SFF05446.1"/>
    <property type="molecule type" value="Genomic_DNA"/>
</dbReference>
<dbReference type="STRING" id="1003.SAMN04488541_101436"/>
<dbReference type="PROSITE" id="PS00523">
    <property type="entry name" value="SULFATASE_1"/>
    <property type="match status" value="1"/>
</dbReference>
<evidence type="ECO:0000256" key="1">
    <source>
        <dbReference type="ARBA" id="ARBA00008779"/>
    </source>
</evidence>
<accession>A0A1I2FLS1</accession>
<dbReference type="AlphaFoldDB" id="A0A1I2FLS1"/>
<dbReference type="Pfam" id="PF00884">
    <property type="entry name" value="Sulfatase"/>
    <property type="match status" value="1"/>
</dbReference>
<dbReference type="CDD" id="cd16144">
    <property type="entry name" value="ARS_like"/>
    <property type="match status" value="1"/>
</dbReference>
<feature type="domain" description="Sulfatase N-terminal" evidence="6">
    <location>
        <begin position="29"/>
        <end position="353"/>
    </location>
</feature>
<gene>
    <name evidence="7" type="ORF">SAMN04488541_101436</name>
</gene>
<dbReference type="InterPro" id="IPR024607">
    <property type="entry name" value="Sulfatase_CS"/>
</dbReference>
<dbReference type="PANTHER" id="PTHR42693">
    <property type="entry name" value="ARYLSULFATASE FAMILY MEMBER"/>
    <property type="match status" value="1"/>
</dbReference>
<evidence type="ECO:0000259" key="6">
    <source>
        <dbReference type="Pfam" id="PF00884"/>
    </source>
</evidence>
<dbReference type="InterPro" id="IPR050738">
    <property type="entry name" value="Sulfatase"/>
</dbReference>
<dbReference type="InterPro" id="IPR017850">
    <property type="entry name" value="Alkaline_phosphatase_core_sf"/>
</dbReference>
<evidence type="ECO:0000256" key="4">
    <source>
        <dbReference type="ARBA" id="ARBA00022837"/>
    </source>
</evidence>
<evidence type="ECO:0000256" key="2">
    <source>
        <dbReference type="ARBA" id="ARBA00022723"/>
    </source>
</evidence>
<dbReference type="Gene3D" id="3.30.1120.10">
    <property type="match status" value="1"/>
</dbReference>
<proteinExistence type="inferred from homology"/>
<dbReference type="Gene3D" id="3.40.720.10">
    <property type="entry name" value="Alkaline Phosphatase, subunit A"/>
    <property type="match status" value="1"/>
</dbReference>
<comment type="similarity">
    <text evidence="1">Belongs to the sulfatase family.</text>
</comment>
<organism evidence="7 8">
    <name type="scientific">Thermoflexibacter ruber</name>
    <dbReference type="NCBI Taxonomy" id="1003"/>
    <lineage>
        <taxon>Bacteria</taxon>
        <taxon>Pseudomonadati</taxon>
        <taxon>Bacteroidota</taxon>
        <taxon>Cytophagia</taxon>
        <taxon>Cytophagales</taxon>
        <taxon>Thermoflexibacteraceae</taxon>
        <taxon>Thermoflexibacter</taxon>
    </lineage>
</organism>
<evidence type="ECO:0000313" key="7">
    <source>
        <dbReference type="EMBL" id="SFF05446.1"/>
    </source>
</evidence>
<evidence type="ECO:0000256" key="3">
    <source>
        <dbReference type="ARBA" id="ARBA00022801"/>
    </source>
</evidence>
<dbReference type="GO" id="GO:0046872">
    <property type="term" value="F:metal ion binding"/>
    <property type="evidence" value="ECO:0007669"/>
    <property type="project" value="UniProtKB-KW"/>
</dbReference>
<evidence type="ECO:0000256" key="5">
    <source>
        <dbReference type="SAM" id="SignalP"/>
    </source>
</evidence>
<name>A0A1I2FLS1_9BACT</name>
<feature type="chain" id="PRO_5011520993" evidence="5">
    <location>
        <begin position="21"/>
        <end position="460"/>
    </location>
</feature>
<sequence length="460" mass="52695">MAMKNLYCFLLLCFTIHLQAQSQNQKSKPNIVFIMADDLGYMDLGCYGNPYNETPHIDSLAKGGMRFTQAYASSPVCSPSRAAILTGKHPARLQLTNFLVGERTDSLSPILPAQWQKFLPSSEITLAERLKNLGYQTAMIGKWHLGGGDSLAPWGQGFDYTRMIGRNGLDYYNYSIYEDSYKNEFKDDGSTYLTDKLTDYSIDFIQKQEKNKPFFLFLSYSAPHVLLVPRGDKLRKYFFKYEKYSGKYNPNYAAMIESMDDGVGKIIAQLKKQNLLENTLIVFTSDNGGVGLPELGPIPTDSHPFRKWKGHLYEGGIRVPTIFFWQGQIAPQQICNQYFTNTDYLPTFLELLGEKHQVSPDAKSFAPVLKNPNLDIQREAIFWHYPHFSNQMGRPAGAVRMGDWKLVENYENNRLELFNLAEDIQEARDLSLDNPKKTKELHQILINWRKEVHANMPIKK</sequence>
<dbReference type="InterPro" id="IPR000917">
    <property type="entry name" value="Sulfatase_N"/>
</dbReference>
<protein>
    <submittedName>
        <fullName evidence="7">Arylsulfatase A</fullName>
    </submittedName>
</protein>
<dbReference type="PANTHER" id="PTHR42693:SF33">
    <property type="entry name" value="ARYLSULFATASE"/>
    <property type="match status" value="1"/>
</dbReference>
<feature type="signal peptide" evidence="5">
    <location>
        <begin position="1"/>
        <end position="20"/>
    </location>
</feature>
<keyword evidence="3" id="KW-0378">Hydrolase</keyword>
<keyword evidence="2" id="KW-0479">Metal-binding</keyword>
<keyword evidence="5" id="KW-0732">Signal</keyword>
<dbReference type="Proteomes" id="UP000199513">
    <property type="component" value="Unassembled WGS sequence"/>
</dbReference>
<reference evidence="7 8" key="1">
    <citation type="submission" date="2016-10" db="EMBL/GenBank/DDBJ databases">
        <authorList>
            <person name="de Groot N.N."/>
        </authorList>
    </citation>
    <scope>NUCLEOTIDE SEQUENCE [LARGE SCALE GENOMIC DNA]</scope>
    <source>
        <strain>GEY</strain>
        <strain evidence="8">DSM 9560</strain>
    </source>
</reference>
<dbReference type="OrthoDB" id="9764377at2"/>
<dbReference type="GO" id="GO:0004065">
    <property type="term" value="F:arylsulfatase activity"/>
    <property type="evidence" value="ECO:0007669"/>
    <property type="project" value="TreeGrafter"/>
</dbReference>
<keyword evidence="8" id="KW-1185">Reference proteome</keyword>